<name>A2Q5F0_MEDTR</name>
<reference evidence="1" key="1">
    <citation type="submission" date="2005-08" db="EMBL/GenBank/DDBJ databases">
        <authorList>
            <person name="Town C.D."/>
        </authorList>
    </citation>
    <scope>NUCLEOTIDE SEQUENCE</scope>
</reference>
<sequence>MTYEKAVGDPLAYQKKVGPVGKGKGLIPDKASSSTFIMSLKISLVDNL</sequence>
<proteinExistence type="predicted"/>
<gene>
    <name evidence="1" type="ORF">MtrDRAFT_AC161399g43v2</name>
</gene>
<dbReference type="AlphaFoldDB" id="A2Q5F0"/>
<reference evidence="1" key="2">
    <citation type="submission" date="2007-03" db="EMBL/GenBank/DDBJ databases">
        <authorList>
            <consortium name="The International Medicago Genome Annotation Group"/>
        </authorList>
    </citation>
    <scope>NUCLEOTIDE SEQUENCE</scope>
</reference>
<dbReference type="EMBL" id="AC161399">
    <property type="protein sequence ID" value="ABN08850.1"/>
    <property type="molecule type" value="Genomic_DNA"/>
</dbReference>
<accession>A2Q5F0</accession>
<protein>
    <submittedName>
        <fullName evidence="1">Uncharacterized protein</fullName>
    </submittedName>
</protein>
<organism evidence="1">
    <name type="scientific">Medicago truncatula</name>
    <name type="common">Barrel medic</name>
    <name type="synonym">Medicago tribuloides</name>
    <dbReference type="NCBI Taxonomy" id="3880"/>
    <lineage>
        <taxon>Eukaryota</taxon>
        <taxon>Viridiplantae</taxon>
        <taxon>Streptophyta</taxon>
        <taxon>Embryophyta</taxon>
        <taxon>Tracheophyta</taxon>
        <taxon>Spermatophyta</taxon>
        <taxon>Magnoliopsida</taxon>
        <taxon>eudicotyledons</taxon>
        <taxon>Gunneridae</taxon>
        <taxon>Pentapetalae</taxon>
        <taxon>rosids</taxon>
        <taxon>fabids</taxon>
        <taxon>Fabales</taxon>
        <taxon>Fabaceae</taxon>
        <taxon>Papilionoideae</taxon>
        <taxon>50 kb inversion clade</taxon>
        <taxon>NPAAA clade</taxon>
        <taxon>Hologalegina</taxon>
        <taxon>IRL clade</taxon>
        <taxon>Trifolieae</taxon>
        <taxon>Medicago</taxon>
    </lineage>
</organism>
<evidence type="ECO:0000313" key="1">
    <source>
        <dbReference type="EMBL" id="ABN08850.1"/>
    </source>
</evidence>